<keyword evidence="1" id="KW-0677">Repeat</keyword>
<reference evidence="4 5" key="1">
    <citation type="submission" date="2023-08" db="EMBL/GenBank/DDBJ databases">
        <title>Phytohabitans sansha sp. nov., isolated from marine sediment.</title>
        <authorList>
            <person name="Zhao Y."/>
            <person name="Yi K."/>
        </authorList>
    </citation>
    <scope>NUCLEOTIDE SEQUENCE [LARGE SCALE GENOMIC DNA]</scope>
    <source>
        <strain evidence="4 5">ZYX-F-186</strain>
    </source>
</reference>
<sequence length="2297" mass="246412">MTVAGRVARRVAGVVAVVVAATVALDAIAVAAPSSWRPPKPKDVTGVAVAPVNAKQRPTWTAGGREVKAPPPVAWPAPGKATVDLAAAATSARDLTRTPVTRAGSLPIWVSATPTAAGRVNLRTVPSSTVDRVTVEVLDRGAAAKAGVSGLALKVGRADGVRATGAVTVRVDYSSFAGAYGGDWASRLRMVSLLDGKPVPSRNDPTANTVSAVVPVTATGATLLAVTAGASGDNGDYSATSLTPASTWQVAQQTGSFAWSYPVRMVPAVGGPEPTVALSYSSGALDGRTGGTNTQGSWIGDGWDLWPGYIERQYQACGEDKDAVGGVDPNNKTLNTGDLCWHKPEGNATISLNGRGTELVKSTGNTWKGVSDDGSKIELLKNTSFSNSDDDGEYWKVTTVDGTQYFFGRNTGPGGASGTTATKSVWTAPVYGNHPNEPGYTAGDYVASRRTQGWRWNLDYVVDPHGNTMTYFYERETGAYARDGDLDKRTTYDRGGYLTRIEYGNRTDAASTVQAAARVLFDVADRCDANCWSGSDPLATSWLDTPWDQYCKAAPCTDQLAPTFWTQKRLSRIRTHVYSGSGTTYNDVEWITLRHTYLQSGGNEGKPMWLAGITRTGKVTTAGGVEVSQPEIVFDPGAEALANRVDGPADGRSNLFRYRINTITTETGAQIAISYSTPECTRTALPQPHANTKRCYPQWYGPDGEDPTLDWFHKYVVKRVDVYDNTGGFEHEQTNYDYLDTPAWHYDDSELIKPKKRTWSQFRGYGQVRVRKGLESGVQSVAEYLYLRGMDGDRQPNDGTRDIWITDSQGVALEDHEAYAGMLREQKTLNGVGGAVVTGTINTPVKQGPTATSGPLKAWMTNVGTVRTRTPLWNGSTRWTKTVTAFNADNLPFQVDDLGDEGTPDDDICTRTQYARNAAAWILDKVKKVEKVGVNCDTTPTLPADMLSSQRITYDLETNDWNTYLPVKADVAKVEEIDSWSGGTPVWITAARSKYDANGRVTEAYDGLSRKASTAYTPAAAGPVTSTTATNPAGHTATTTYATAWHLPLTISDNPNSAVGELTYDGLGRRTKAWYPGRSKATNPTTPNLEYIYLVRNDAPTAITTKTLTAFGTSTYKTQITLYDGLLRPRQTQTQAPGGGRTLTDTVYDSRGLVEWTSNPYYDTTNAPPDTTLVAGPGTPAVPALTENLYDGAGRITAAIFKINGTEQWRTHTWYGGDRSAVTPPEGGTKTETLLDGRDRTRQVRQYHSHTATTFDATTYTYTDRGELATVADPAGNTWRYTYDQRGRKIKDEDPDRGETTYTYDAAGQLTTVTDSRGITLAYTYDDLGRKTTVRDGGVTGDKRAEWVYDTLPHGVGRLTKSIRYEPAGSTNAYTNEIAEYDTAGRPTSTEVTIPASQGSLCAAGGTTPCTYTYATTYRNDGQVGSTTLPAAGGLPSEELFTTYNEVSAPDGLLSAAQIYADATYNKLGQLTQRLLGEDGSHTWLTYTIDQNTGRLTNANAIPELKPEVFNATYTYDDAGNVITIADQPAGGATDTQCYTYDYLRRLTEAWTPADGTCHIPEFMSQIGGPASYWRSYEYTGPPGLAGSRTKEIWHTAVGNGTHTYTYPAQGGAAGTHPHAVQTVTNDYPRGYPTPDSTDSYSYDNTGNTTSRPATPANQTLTWDNEGHLATVADNGKNTSYTYDADGNRLIRRDPTGATLYLPDGTEVRAPTTGAASATRYYTHLGATIAVRTLTGLTWLAGDHHNTTEAALNDTDLSLARRRTLPFGDTRGTTTGTWPSAMDKGFVGGTIDNTGLTHLGAREYDPKIGRFISVDPLLDLADPQQWNGYSYANNTPVTHSDPSGLCITDSPGCFSEIGIPPIPQEDPAQTGGGNGGSGNGGGDGGKKGFWGQIGSGLKKGFTNQIIDPFVGAYHTITSNYATAYHDINGVLTGEMSALDAAVDIGSIYVTNYKNTLVGTVTAPVEAIGNLIQTPGHIIKGDYEKAAESWSEGAIGAALIAAGGRGGFKPKAPKGAPKNVPDCTHSFDPATPVLLSDGTKPIAEVTPGDVVLAEDPETGHVEPREVKRAHTNLDTDLTDLIVVTEDGRTATLKTTQHHPFWSEDRNGWVDAEDLRPGEQLRTNDGSSVIVGSVHSYDGASVMHDLTVETVHTYYVLAGQTPVLVHNCDPVENRKPGELSMDLFDAELQGVKPAFSGSDAFTKAMGTDGNYLWAVDNTGRLGIAPAGPGIKHTTITGGRPAYAGQFTVHGGRVTRFDNWTGHYTPCKACSRTSLQRGSDAFLGAGVRIPLSAWVDYGGI</sequence>
<dbReference type="SUPFAM" id="SSF51294">
    <property type="entry name" value="Hedgehog/intein (Hint) domain"/>
    <property type="match status" value="1"/>
</dbReference>
<dbReference type="EMBL" id="JAVHUY010000070">
    <property type="protein sequence ID" value="MDQ7911103.1"/>
    <property type="molecule type" value="Genomic_DNA"/>
</dbReference>
<dbReference type="RefSeq" id="WP_308718329.1">
    <property type="nucleotide sequence ID" value="NZ_JAVHUY010000070.1"/>
</dbReference>
<dbReference type="InterPro" id="IPR022385">
    <property type="entry name" value="Rhs_assc_core"/>
</dbReference>
<feature type="domain" description="Hint" evidence="3">
    <location>
        <begin position="2023"/>
        <end position="2123"/>
    </location>
</feature>
<dbReference type="Gene3D" id="2.170.16.10">
    <property type="entry name" value="Hedgehog/Intein (Hint) domain"/>
    <property type="match status" value="1"/>
</dbReference>
<feature type="compositionally biased region" description="Polar residues" evidence="2">
    <location>
        <begin position="1635"/>
        <end position="1657"/>
    </location>
</feature>
<dbReference type="InterPro" id="IPR003587">
    <property type="entry name" value="Hint_dom_N"/>
</dbReference>
<evidence type="ECO:0000313" key="4">
    <source>
        <dbReference type="EMBL" id="MDQ7911103.1"/>
    </source>
</evidence>
<dbReference type="InterPro" id="IPR006530">
    <property type="entry name" value="YD"/>
</dbReference>
<dbReference type="InterPro" id="IPR036844">
    <property type="entry name" value="Hint_dom_sf"/>
</dbReference>
<accession>A0ABU0ZVP4</accession>
<name>A0ABU0ZVP4_9ACTN</name>
<organism evidence="4 5">
    <name type="scientific">Phytohabitans maris</name>
    <dbReference type="NCBI Taxonomy" id="3071409"/>
    <lineage>
        <taxon>Bacteria</taxon>
        <taxon>Bacillati</taxon>
        <taxon>Actinomycetota</taxon>
        <taxon>Actinomycetes</taxon>
        <taxon>Micromonosporales</taxon>
        <taxon>Micromonosporaceae</taxon>
    </lineage>
</organism>
<dbReference type="CDD" id="cd00081">
    <property type="entry name" value="Hint"/>
    <property type="match status" value="1"/>
</dbReference>
<evidence type="ECO:0000259" key="3">
    <source>
        <dbReference type="SMART" id="SM00306"/>
    </source>
</evidence>
<evidence type="ECO:0000313" key="5">
    <source>
        <dbReference type="Proteomes" id="UP001230908"/>
    </source>
</evidence>
<dbReference type="Pfam" id="PF25023">
    <property type="entry name" value="TEN_YD-shell"/>
    <property type="match status" value="1"/>
</dbReference>
<dbReference type="NCBIfam" id="TIGR03696">
    <property type="entry name" value="Rhs_assc_core"/>
    <property type="match status" value="1"/>
</dbReference>
<dbReference type="SMART" id="SM00306">
    <property type="entry name" value="HintN"/>
    <property type="match status" value="1"/>
</dbReference>
<dbReference type="PROSITE" id="PS50818">
    <property type="entry name" value="INTEIN_C_TER"/>
    <property type="match status" value="1"/>
</dbReference>
<dbReference type="NCBIfam" id="TIGR01443">
    <property type="entry name" value="intein_Cterm"/>
    <property type="match status" value="1"/>
</dbReference>
<dbReference type="InterPro" id="IPR031325">
    <property type="entry name" value="RHS_repeat"/>
</dbReference>
<keyword evidence="5" id="KW-1185">Reference proteome</keyword>
<proteinExistence type="predicted"/>
<evidence type="ECO:0000256" key="2">
    <source>
        <dbReference type="SAM" id="MobiDB-lite"/>
    </source>
</evidence>
<gene>
    <name evidence="4" type="ORF">RB614_42105</name>
</gene>
<feature type="region of interest" description="Disordered" evidence="2">
    <location>
        <begin position="1631"/>
        <end position="1657"/>
    </location>
</feature>
<comment type="caution">
    <text evidence="4">The sequence shown here is derived from an EMBL/GenBank/DDBJ whole genome shotgun (WGS) entry which is preliminary data.</text>
</comment>
<dbReference type="InterPro" id="IPR030934">
    <property type="entry name" value="Intein_C"/>
</dbReference>
<dbReference type="Proteomes" id="UP001230908">
    <property type="component" value="Unassembled WGS sequence"/>
</dbReference>
<feature type="compositionally biased region" description="Gly residues" evidence="2">
    <location>
        <begin position="1870"/>
        <end position="1885"/>
    </location>
</feature>
<dbReference type="PANTHER" id="PTHR32305:SF17">
    <property type="entry name" value="TRNA NUCLEASE WAPA"/>
    <property type="match status" value="1"/>
</dbReference>
<evidence type="ECO:0000256" key="1">
    <source>
        <dbReference type="ARBA" id="ARBA00022737"/>
    </source>
</evidence>
<dbReference type="Gene3D" id="2.180.10.10">
    <property type="entry name" value="RHS repeat-associated core"/>
    <property type="match status" value="2"/>
</dbReference>
<protein>
    <submittedName>
        <fullName evidence="4">Polymorphic toxin-type HINT domain-containing protein</fullName>
    </submittedName>
</protein>
<dbReference type="PANTHER" id="PTHR32305">
    <property type="match status" value="1"/>
</dbReference>
<dbReference type="InterPro" id="IPR056823">
    <property type="entry name" value="TEN-like_YD-shell"/>
</dbReference>
<dbReference type="InterPro" id="IPR050708">
    <property type="entry name" value="T6SS_VgrG/RHS"/>
</dbReference>
<dbReference type="Pfam" id="PF05593">
    <property type="entry name" value="RHS_repeat"/>
    <property type="match status" value="2"/>
</dbReference>
<dbReference type="Pfam" id="PF07591">
    <property type="entry name" value="PT-HINT"/>
    <property type="match status" value="1"/>
</dbReference>
<dbReference type="NCBIfam" id="TIGR01643">
    <property type="entry name" value="YD_repeat_2x"/>
    <property type="match status" value="3"/>
</dbReference>
<feature type="region of interest" description="Disordered" evidence="2">
    <location>
        <begin position="1857"/>
        <end position="1885"/>
    </location>
</feature>